<dbReference type="PRINTS" id="PR00508">
    <property type="entry name" value="S21N4MTFRASE"/>
</dbReference>
<dbReference type="GO" id="GO:0003677">
    <property type="term" value="F:DNA binding"/>
    <property type="evidence" value="ECO:0007669"/>
    <property type="project" value="InterPro"/>
</dbReference>
<evidence type="ECO:0000256" key="3">
    <source>
        <dbReference type="ARBA" id="ARBA00022679"/>
    </source>
</evidence>
<dbReference type="InterPro" id="IPR029063">
    <property type="entry name" value="SAM-dependent_MTases_sf"/>
</dbReference>
<dbReference type="Pfam" id="PF01555">
    <property type="entry name" value="N6_N4_Mtase"/>
    <property type="match status" value="1"/>
</dbReference>
<comment type="catalytic activity">
    <reaction evidence="4">
        <text>a 2'-deoxyadenosine in DNA + S-adenosyl-L-methionine = an N(6)-methyl-2'-deoxyadenosine in DNA + S-adenosyl-L-homocysteine + H(+)</text>
        <dbReference type="Rhea" id="RHEA:15197"/>
        <dbReference type="Rhea" id="RHEA-COMP:12418"/>
        <dbReference type="Rhea" id="RHEA-COMP:12419"/>
        <dbReference type="ChEBI" id="CHEBI:15378"/>
        <dbReference type="ChEBI" id="CHEBI:57856"/>
        <dbReference type="ChEBI" id="CHEBI:59789"/>
        <dbReference type="ChEBI" id="CHEBI:90615"/>
        <dbReference type="ChEBI" id="CHEBI:90616"/>
        <dbReference type="EC" id="2.1.1.72"/>
    </reaction>
</comment>
<reference evidence="7" key="1">
    <citation type="submission" date="2017-03" db="EMBL/GenBank/DDBJ databases">
        <authorList>
            <person name="Rodrigo-Torres L."/>
            <person name="Arahal R.D."/>
            <person name="Lucena T."/>
        </authorList>
    </citation>
    <scope>NUCLEOTIDE SEQUENCE [LARGE SCALE GENOMIC DNA]</scope>
    <source>
        <strain evidence="7">CECT 8411</strain>
    </source>
</reference>
<dbReference type="SUPFAM" id="SSF53335">
    <property type="entry name" value="S-adenosyl-L-methionine-dependent methyltransferases"/>
    <property type="match status" value="1"/>
</dbReference>
<gene>
    <name evidence="6" type="ORF">RUM8411_04461</name>
</gene>
<evidence type="ECO:0000259" key="5">
    <source>
        <dbReference type="Pfam" id="PF01555"/>
    </source>
</evidence>
<dbReference type="Gene3D" id="3.40.50.150">
    <property type="entry name" value="Vaccinia Virus protein VP39"/>
    <property type="match status" value="1"/>
</dbReference>
<dbReference type="InterPro" id="IPR002941">
    <property type="entry name" value="DNA_methylase_N4/N6"/>
</dbReference>
<keyword evidence="7" id="KW-1185">Reference proteome</keyword>
<organism evidence="6 7">
    <name type="scientific">Ruegeria meonggei</name>
    <dbReference type="NCBI Taxonomy" id="1446476"/>
    <lineage>
        <taxon>Bacteria</taxon>
        <taxon>Pseudomonadati</taxon>
        <taxon>Pseudomonadota</taxon>
        <taxon>Alphaproteobacteria</taxon>
        <taxon>Rhodobacterales</taxon>
        <taxon>Roseobacteraceae</taxon>
        <taxon>Ruegeria</taxon>
    </lineage>
</organism>
<dbReference type="RefSeq" id="WP_234995328.1">
    <property type="nucleotide sequence ID" value="NZ_FWFP01000020.1"/>
</dbReference>
<evidence type="ECO:0000256" key="2">
    <source>
        <dbReference type="ARBA" id="ARBA00022603"/>
    </source>
</evidence>
<dbReference type="EC" id="2.1.1.72" evidence="1"/>
<feature type="domain" description="DNA methylase N-4/N-6" evidence="5">
    <location>
        <begin position="13"/>
        <end position="72"/>
    </location>
</feature>
<evidence type="ECO:0000313" key="7">
    <source>
        <dbReference type="Proteomes" id="UP000193778"/>
    </source>
</evidence>
<protein>
    <recommendedName>
        <fullName evidence="1">site-specific DNA-methyltransferase (adenine-specific)</fullName>
        <ecNumber evidence="1">2.1.1.72</ecNumber>
    </recommendedName>
</protein>
<dbReference type="GO" id="GO:0008170">
    <property type="term" value="F:N-methyltransferase activity"/>
    <property type="evidence" value="ECO:0007669"/>
    <property type="project" value="InterPro"/>
</dbReference>
<dbReference type="Proteomes" id="UP000193778">
    <property type="component" value="Unassembled WGS sequence"/>
</dbReference>
<accession>A0A1X7AFD7</accession>
<dbReference type="GO" id="GO:0032259">
    <property type="term" value="P:methylation"/>
    <property type="evidence" value="ECO:0007669"/>
    <property type="project" value="UniProtKB-KW"/>
</dbReference>
<dbReference type="AlphaFoldDB" id="A0A1X7AFD7"/>
<keyword evidence="2 6" id="KW-0489">Methyltransferase</keyword>
<dbReference type="EMBL" id="FWFP01000020">
    <property type="protein sequence ID" value="SLN76689.1"/>
    <property type="molecule type" value="Genomic_DNA"/>
</dbReference>
<sequence length="111" mass="12057">MNSFGAGREADLADHPTVKPTVLVADAIMDVSHRGDVVLDVFGRFGASLLAAEKTGRRARLIELDPAYVDIAIHRWQEMTRENAVHAVTGQTFDALSAANDTTSEQEVDHV</sequence>
<keyword evidence="3 6" id="KW-0808">Transferase</keyword>
<evidence type="ECO:0000313" key="6">
    <source>
        <dbReference type="EMBL" id="SLN76689.1"/>
    </source>
</evidence>
<proteinExistence type="predicted"/>
<evidence type="ECO:0000256" key="4">
    <source>
        <dbReference type="ARBA" id="ARBA00047942"/>
    </source>
</evidence>
<dbReference type="InterPro" id="IPR001091">
    <property type="entry name" value="RM_Methyltransferase"/>
</dbReference>
<evidence type="ECO:0000256" key="1">
    <source>
        <dbReference type="ARBA" id="ARBA00011900"/>
    </source>
</evidence>
<dbReference type="GO" id="GO:0009007">
    <property type="term" value="F:site-specific DNA-methyltransferase (adenine-specific) activity"/>
    <property type="evidence" value="ECO:0007669"/>
    <property type="project" value="UniProtKB-EC"/>
</dbReference>
<name>A0A1X7AFD7_9RHOB</name>